<feature type="transmembrane region" description="Helical" evidence="1">
    <location>
        <begin position="37"/>
        <end position="57"/>
    </location>
</feature>
<evidence type="ECO:0000313" key="4">
    <source>
        <dbReference type="Proteomes" id="UP001163687"/>
    </source>
</evidence>
<dbReference type="KEGG" id="cmic:caldi_24560"/>
<dbReference type="SUPFAM" id="SSF55073">
    <property type="entry name" value="Nucleotide cyclase"/>
    <property type="match status" value="1"/>
</dbReference>
<keyword evidence="1" id="KW-0812">Transmembrane</keyword>
<dbReference type="AlphaFoldDB" id="A0AA35G6I5"/>
<evidence type="ECO:0000256" key="1">
    <source>
        <dbReference type="SAM" id="Phobius"/>
    </source>
</evidence>
<dbReference type="Proteomes" id="UP001163687">
    <property type="component" value="Chromosome"/>
</dbReference>
<evidence type="ECO:0000313" key="3">
    <source>
        <dbReference type="EMBL" id="BDG61366.1"/>
    </source>
</evidence>
<proteinExistence type="predicted"/>
<gene>
    <name evidence="3" type="ORF">caldi_24560</name>
</gene>
<accession>A0AA35G6I5</accession>
<reference evidence="3" key="1">
    <citation type="submission" date="2022-03" db="EMBL/GenBank/DDBJ databases">
        <title>Complete genome sequence of Caldinitratiruptor microaerophilus.</title>
        <authorList>
            <person name="Mukaiyama R."/>
            <person name="Nishiyama T."/>
            <person name="Ueda K."/>
        </authorList>
    </citation>
    <scope>NUCLEOTIDE SEQUENCE</scope>
    <source>
        <strain evidence="3">JCM 16183</strain>
    </source>
</reference>
<dbReference type="Gene3D" id="3.30.70.270">
    <property type="match status" value="1"/>
</dbReference>
<dbReference type="InterPro" id="IPR050469">
    <property type="entry name" value="Diguanylate_Cyclase"/>
</dbReference>
<protein>
    <recommendedName>
        <fullName evidence="2">GGDEF domain-containing protein</fullName>
    </recommendedName>
</protein>
<dbReference type="CDD" id="cd01949">
    <property type="entry name" value="GGDEF"/>
    <property type="match status" value="1"/>
</dbReference>
<keyword evidence="4" id="KW-1185">Reference proteome</keyword>
<dbReference type="GO" id="GO:0052621">
    <property type="term" value="F:diguanylate cyclase activity"/>
    <property type="evidence" value="ECO:0007669"/>
    <property type="project" value="TreeGrafter"/>
</dbReference>
<feature type="transmembrane region" description="Helical" evidence="1">
    <location>
        <begin position="69"/>
        <end position="90"/>
    </location>
</feature>
<dbReference type="InterPro" id="IPR043128">
    <property type="entry name" value="Rev_trsase/Diguanyl_cyclase"/>
</dbReference>
<dbReference type="InterPro" id="IPR000160">
    <property type="entry name" value="GGDEF_dom"/>
</dbReference>
<feature type="domain" description="GGDEF" evidence="2">
    <location>
        <begin position="178"/>
        <end position="306"/>
    </location>
</feature>
<dbReference type="InterPro" id="IPR029787">
    <property type="entry name" value="Nucleotide_cyclase"/>
</dbReference>
<feature type="transmembrane region" description="Helical" evidence="1">
    <location>
        <begin position="110"/>
        <end position="130"/>
    </location>
</feature>
<dbReference type="SMART" id="SM00267">
    <property type="entry name" value="GGDEF"/>
    <property type="match status" value="1"/>
</dbReference>
<dbReference type="PANTHER" id="PTHR45138">
    <property type="entry name" value="REGULATORY COMPONENTS OF SENSORY TRANSDUCTION SYSTEM"/>
    <property type="match status" value="1"/>
</dbReference>
<keyword evidence="1" id="KW-1133">Transmembrane helix</keyword>
<name>A0AA35G6I5_9FIRM</name>
<organism evidence="3 4">
    <name type="scientific">Caldinitratiruptor microaerophilus</name>
    <dbReference type="NCBI Taxonomy" id="671077"/>
    <lineage>
        <taxon>Bacteria</taxon>
        <taxon>Bacillati</taxon>
        <taxon>Bacillota</taxon>
        <taxon>Clostridia</taxon>
        <taxon>Eubacteriales</taxon>
        <taxon>Symbiobacteriaceae</taxon>
        <taxon>Caldinitratiruptor</taxon>
    </lineage>
</organism>
<dbReference type="NCBIfam" id="TIGR00254">
    <property type="entry name" value="GGDEF"/>
    <property type="match status" value="1"/>
</dbReference>
<evidence type="ECO:0000259" key="2">
    <source>
        <dbReference type="PROSITE" id="PS50887"/>
    </source>
</evidence>
<dbReference type="Pfam" id="PF00990">
    <property type="entry name" value="GGDEF"/>
    <property type="match status" value="1"/>
</dbReference>
<keyword evidence="1" id="KW-0472">Membrane</keyword>
<dbReference type="PROSITE" id="PS50887">
    <property type="entry name" value="GGDEF"/>
    <property type="match status" value="1"/>
</dbReference>
<sequence length="329" mass="35182">MDTAGARSSVEARAAADQVRETSTIMEALPATHAHDVALVLVVTLFLMAAWLLWGALRWSGEAPIRRVRLSAVVFLLAIGLVVLTLHLEYGNMRRQATGLFRNEAEPPLAGWLSPAVLVVALASGAYLLLAEFQAVRRVQEEIDTSRRIAYYDSLTGLLRQGALFQRGEAARASAGSGELAVLLLDLDNFKDLNDTLGHLAGDEALAQVGTFLRSTIRESDLVARYGGDEFCIVLAGASKDGALAVAERLVAGLRGVDARWRLSGSVGVAWGPAAGHSFRDFVSAADRALYRAKAAGGSRVEVECLGDEPQRAVEGGIVWGEYSVKLRA</sequence>
<dbReference type="PANTHER" id="PTHR45138:SF9">
    <property type="entry name" value="DIGUANYLATE CYCLASE DGCM-RELATED"/>
    <property type="match status" value="1"/>
</dbReference>
<dbReference type="EMBL" id="AP025628">
    <property type="protein sequence ID" value="BDG61366.1"/>
    <property type="molecule type" value="Genomic_DNA"/>
</dbReference>